<keyword evidence="2" id="KW-1003">Cell membrane</keyword>
<keyword evidence="5 6" id="KW-0472">Membrane</keyword>
<feature type="transmembrane region" description="Helical" evidence="6">
    <location>
        <begin position="57"/>
        <end position="75"/>
    </location>
</feature>
<reference evidence="8" key="1">
    <citation type="submission" date="2018-09" db="EMBL/GenBank/DDBJ databases">
        <authorList>
            <person name="Kim I."/>
        </authorList>
    </citation>
    <scope>NUCLEOTIDE SEQUENCE [LARGE SCALE GENOMIC DNA]</scope>
    <source>
        <strain evidence="8">DD4a</strain>
    </source>
</reference>
<dbReference type="EMBL" id="QXTG01000002">
    <property type="protein sequence ID" value="RIX28290.1"/>
    <property type="molecule type" value="Genomic_DNA"/>
</dbReference>
<comment type="caution">
    <text evidence="7">The sequence shown here is derived from an EMBL/GenBank/DDBJ whole genome shotgun (WGS) entry which is preliminary data.</text>
</comment>
<dbReference type="RefSeq" id="WP_119482600.1">
    <property type="nucleotide sequence ID" value="NZ_QXTG01000002.1"/>
</dbReference>
<sequence length="252" mass="26030">MTRVAAVNPLTAIGVVLLIDLVLLLSLDAVTATAAVVLVALFAPLARVPLGRLAPRTAAVAVASVLVALTVLLYGRESGTVHLRIGLVAVSDGSIALAIATGLRLLAVALPAVVLLTDLDATRLADALGQRLHLPDRFVLAGLAGVRLFEVLGEDWRTIALARRARGVGDRGRVRRLPGQAFALLVVALRRAVALATAMEARGLGAPGPRTWSRPSRFGRPDLAVLLAGLVVAGGAVAAGLIAGTYRFVLLQ</sequence>
<dbReference type="Proteomes" id="UP000265742">
    <property type="component" value="Unassembled WGS sequence"/>
</dbReference>
<dbReference type="Pfam" id="PF02361">
    <property type="entry name" value="CbiQ"/>
    <property type="match status" value="1"/>
</dbReference>
<keyword evidence="8" id="KW-1185">Reference proteome</keyword>
<accession>A0A3A1TWY4</accession>
<keyword evidence="3 6" id="KW-0812">Transmembrane</keyword>
<protein>
    <submittedName>
        <fullName evidence="7">Energy-coupling factor transporter transmembrane protein EcfT</fullName>
    </submittedName>
</protein>
<keyword evidence="4 6" id="KW-1133">Transmembrane helix</keyword>
<evidence type="ECO:0000256" key="2">
    <source>
        <dbReference type="ARBA" id="ARBA00022475"/>
    </source>
</evidence>
<feature type="transmembrane region" description="Helical" evidence="6">
    <location>
        <begin position="12"/>
        <end position="45"/>
    </location>
</feature>
<name>A0A3A1TWY4_9MICO</name>
<dbReference type="GO" id="GO:0005886">
    <property type="term" value="C:plasma membrane"/>
    <property type="evidence" value="ECO:0007669"/>
    <property type="project" value="UniProtKB-ARBA"/>
</dbReference>
<dbReference type="AlphaFoldDB" id="A0A3A1TWY4"/>
<comment type="subcellular location">
    <subcellularLocation>
        <location evidence="1">Membrane</location>
        <topology evidence="1">Multi-pass membrane protein</topology>
    </subcellularLocation>
</comment>
<proteinExistence type="predicted"/>
<dbReference type="InterPro" id="IPR051611">
    <property type="entry name" value="ECF_transporter_component"/>
</dbReference>
<evidence type="ECO:0000256" key="1">
    <source>
        <dbReference type="ARBA" id="ARBA00004141"/>
    </source>
</evidence>
<feature type="transmembrane region" description="Helical" evidence="6">
    <location>
        <begin position="95"/>
        <end position="116"/>
    </location>
</feature>
<dbReference type="InterPro" id="IPR003339">
    <property type="entry name" value="ABC/ECF_trnsptr_transmembrane"/>
</dbReference>
<dbReference type="PANTHER" id="PTHR34857:SF2">
    <property type="entry name" value="SLL0384 PROTEIN"/>
    <property type="match status" value="1"/>
</dbReference>
<evidence type="ECO:0000256" key="5">
    <source>
        <dbReference type="ARBA" id="ARBA00023136"/>
    </source>
</evidence>
<gene>
    <name evidence="7" type="ORF">D1781_12620</name>
</gene>
<evidence type="ECO:0000256" key="4">
    <source>
        <dbReference type="ARBA" id="ARBA00022989"/>
    </source>
</evidence>
<organism evidence="7 8">
    <name type="scientific">Amnibacterium setariae</name>
    <dbReference type="NCBI Taxonomy" id="2306585"/>
    <lineage>
        <taxon>Bacteria</taxon>
        <taxon>Bacillati</taxon>
        <taxon>Actinomycetota</taxon>
        <taxon>Actinomycetes</taxon>
        <taxon>Micrococcales</taxon>
        <taxon>Microbacteriaceae</taxon>
        <taxon>Amnibacterium</taxon>
    </lineage>
</organism>
<dbReference type="CDD" id="cd16914">
    <property type="entry name" value="EcfT"/>
    <property type="match status" value="1"/>
</dbReference>
<evidence type="ECO:0000313" key="7">
    <source>
        <dbReference type="EMBL" id="RIX28290.1"/>
    </source>
</evidence>
<dbReference type="PANTHER" id="PTHR34857">
    <property type="entry name" value="SLL0384 PROTEIN"/>
    <property type="match status" value="1"/>
</dbReference>
<dbReference type="OrthoDB" id="6400at2"/>
<feature type="transmembrane region" description="Helical" evidence="6">
    <location>
        <begin position="223"/>
        <end position="249"/>
    </location>
</feature>
<evidence type="ECO:0000256" key="6">
    <source>
        <dbReference type="SAM" id="Phobius"/>
    </source>
</evidence>
<evidence type="ECO:0000256" key="3">
    <source>
        <dbReference type="ARBA" id="ARBA00022692"/>
    </source>
</evidence>
<evidence type="ECO:0000313" key="8">
    <source>
        <dbReference type="Proteomes" id="UP000265742"/>
    </source>
</evidence>